<evidence type="ECO:0000256" key="1">
    <source>
        <dbReference type="SAM" id="MobiDB-lite"/>
    </source>
</evidence>
<evidence type="ECO:0000259" key="2">
    <source>
        <dbReference type="Pfam" id="PF25896"/>
    </source>
</evidence>
<feature type="compositionally biased region" description="Basic and acidic residues" evidence="1">
    <location>
        <begin position="317"/>
        <end position="333"/>
    </location>
</feature>
<evidence type="ECO:0000313" key="4">
    <source>
        <dbReference type="Proteomes" id="UP000298416"/>
    </source>
</evidence>
<dbReference type="Proteomes" id="UP000298416">
    <property type="component" value="Unassembled WGS sequence"/>
</dbReference>
<dbReference type="AlphaFoldDB" id="A0A8X8ZAR7"/>
<feature type="compositionally biased region" description="Basic and acidic residues" evidence="1">
    <location>
        <begin position="340"/>
        <end position="351"/>
    </location>
</feature>
<protein>
    <recommendedName>
        <fullName evidence="2">AT3G52170-like helix-turn-helix domain-containing protein</fullName>
    </recommendedName>
</protein>
<evidence type="ECO:0000313" key="3">
    <source>
        <dbReference type="EMBL" id="KAG6397184.1"/>
    </source>
</evidence>
<gene>
    <name evidence="3" type="ORF">SASPL_143349</name>
</gene>
<keyword evidence="4" id="KW-1185">Reference proteome</keyword>
<dbReference type="PANTHER" id="PTHR34568:SF1">
    <property type="entry name" value="DNA BINDING PROTEIN"/>
    <property type="match status" value="1"/>
</dbReference>
<dbReference type="InterPro" id="IPR058941">
    <property type="entry name" value="HTH_AT3G52170-like"/>
</dbReference>
<dbReference type="PANTHER" id="PTHR34568">
    <property type="entry name" value="RRM DOMAIN-CONTAINING PROTEIN"/>
    <property type="match status" value="1"/>
</dbReference>
<accession>A0A8X8ZAR7</accession>
<sequence>MRLNRSVCRPANIGLSLRFQRRQDTKISTASLHPVLADASNLGHGLKLLGLDRLYASASAATSALEDRKPRKRPSKDERRTMVETYVNELGYELRSHLKFCSGTRIWYRISNDGKFPTVSHTIKEVGGGYYTVRQIIQEMLYNSKQSSTDAKCVSIGKSSTKENEIASNSKNEIDLTDIRNVRSITNNHDMICNSEEQSMYTKDNSSEKSATNIHEMICNSEEQSMYTRDASSKKSTIKEDQILTKFEEVPQAMELGEGTGPVLKDVETLSSMAIQSKQDQFVSVETGEPKDVEAQSPHLIDKHESIRNLDYEKEHEIHEEKVKSNASEHRAGPQESSEISERELDNVPREYADQKKSSVWNNLKSFANGILSIWKRS</sequence>
<name>A0A8X8ZAR7_SALSN</name>
<dbReference type="InterPro" id="IPR058942">
    <property type="entry name" value="AT3G52170-like"/>
</dbReference>
<reference evidence="3" key="1">
    <citation type="submission" date="2018-01" db="EMBL/GenBank/DDBJ databases">
        <authorList>
            <person name="Mao J.F."/>
        </authorList>
    </citation>
    <scope>NUCLEOTIDE SEQUENCE</scope>
    <source>
        <strain evidence="3">Huo1</strain>
        <tissue evidence="3">Leaf</tissue>
    </source>
</reference>
<reference evidence="3" key="2">
    <citation type="submission" date="2020-08" db="EMBL/GenBank/DDBJ databases">
        <title>Plant Genome Project.</title>
        <authorList>
            <person name="Zhang R.-G."/>
        </authorList>
    </citation>
    <scope>NUCLEOTIDE SEQUENCE</scope>
    <source>
        <strain evidence="3">Huo1</strain>
        <tissue evidence="3">Leaf</tissue>
    </source>
</reference>
<dbReference type="Pfam" id="PF25896">
    <property type="entry name" value="HTH_AT3G52170"/>
    <property type="match status" value="1"/>
</dbReference>
<comment type="caution">
    <text evidence="3">The sequence shown here is derived from an EMBL/GenBank/DDBJ whole genome shotgun (WGS) entry which is preliminary data.</text>
</comment>
<proteinExistence type="predicted"/>
<organism evidence="3">
    <name type="scientific">Salvia splendens</name>
    <name type="common">Scarlet sage</name>
    <dbReference type="NCBI Taxonomy" id="180675"/>
    <lineage>
        <taxon>Eukaryota</taxon>
        <taxon>Viridiplantae</taxon>
        <taxon>Streptophyta</taxon>
        <taxon>Embryophyta</taxon>
        <taxon>Tracheophyta</taxon>
        <taxon>Spermatophyta</taxon>
        <taxon>Magnoliopsida</taxon>
        <taxon>eudicotyledons</taxon>
        <taxon>Gunneridae</taxon>
        <taxon>Pentapetalae</taxon>
        <taxon>asterids</taxon>
        <taxon>lamiids</taxon>
        <taxon>Lamiales</taxon>
        <taxon>Lamiaceae</taxon>
        <taxon>Nepetoideae</taxon>
        <taxon>Mentheae</taxon>
        <taxon>Salviinae</taxon>
        <taxon>Salvia</taxon>
        <taxon>Salvia subgen. Calosphace</taxon>
        <taxon>core Calosphace</taxon>
    </lineage>
</organism>
<dbReference type="EMBL" id="PNBA02000016">
    <property type="protein sequence ID" value="KAG6397184.1"/>
    <property type="molecule type" value="Genomic_DNA"/>
</dbReference>
<feature type="region of interest" description="Disordered" evidence="1">
    <location>
        <begin position="317"/>
        <end position="351"/>
    </location>
</feature>
<feature type="domain" description="AT3G52170-like helix-turn-helix" evidence="2">
    <location>
        <begin position="75"/>
        <end position="142"/>
    </location>
</feature>